<feature type="compositionally biased region" description="Basic residues" evidence="1">
    <location>
        <begin position="77"/>
        <end position="98"/>
    </location>
</feature>
<feature type="region of interest" description="Disordered" evidence="1">
    <location>
        <begin position="48"/>
        <end position="98"/>
    </location>
</feature>
<feature type="compositionally biased region" description="Low complexity" evidence="1">
    <location>
        <begin position="18"/>
        <end position="33"/>
    </location>
</feature>
<dbReference type="AlphaFoldDB" id="A0A2D3UZZ1"/>
<evidence type="ECO:0000313" key="2">
    <source>
        <dbReference type="EMBL" id="CZT20025.1"/>
    </source>
</evidence>
<protein>
    <submittedName>
        <fullName evidence="2">Uncharacterized protein</fullName>
    </submittedName>
</protein>
<sequence>MSSVGRRRSSRSERPQQRPRNQPQPLPQSSSLSSLWRLLRKIPFEKYPTSSSTLMPNHSQTIHCSPNMQTCSPNSRKSPRKPHSKRRRSRKFSGAKTT</sequence>
<dbReference type="GeneID" id="35601029"/>
<evidence type="ECO:0000313" key="3">
    <source>
        <dbReference type="Proteomes" id="UP000225277"/>
    </source>
</evidence>
<evidence type="ECO:0000256" key="1">
    <source>
        <dbReference type="SAM" id="MobiDB-lite"/>
    </source>
</evidence>
<keyword evidence="3" id="KW-1185">Reference proteome</keyword>
<name>A0A2D3UZZ1_9PEZI</name>
<accession>A0A2D3UZZ1</accession>
<dbReference type="Proteomes" id="UP000225277">
    <property type="component" value="Unassembled WGS sequence"/>
</dbReference>
<dbReference type="RefSeq" id="XP_023626914.1">
    <property type="nucleotide sequence ID" value="XM_023771146.1"/>
</dbReference>
<reference evidence="2 3" key="1">
    <citation type="submission" date="2016-03" db="EMBL/GenBank/DDBJ databases">
        <authorList>
            <person name="Ploux O."/>
        </authorList>
    </citation>
    <scope>NUCLEOTIDE SEQUENCE [LARGE SCALE GENOMIC DNA]</scope>
    <source>
        <strain evidence="2 3">URUG2</strain>
    </source>
</reference>
<organism evidence="2 3">
    <name type="scientific">Ramularia collo-cygni</name>
    <dbReference type="NCBI Taxonomy" id="112498"/>
    <lineage>
        <taxon>Eukaryota</taxon>
        <taxon>Fungi</taxon>
        <taxon>Dikarya</taxon>
        <taxon>Ascomycota</taxon>
        <taxon>Pezizomycotina</taxon>
        <taxon>Dothideomycetes</taxon>
        <taxon>Dothideomycetidae</taxon>
        <taxon>Mycosphaerellales</taxon>
        <taxon>Mycosphaerellaceae</taxon>
        <taxon>Ramularia</taxon>
    </lineage>
</organism>
<dbReference type="EMBL" id="FJUY01000008">
    <property type="protein sequence ID" value="CZT20025.1"/>
    <property type="molecule type" value="Genomic_DNA"/>
</dbReference>
<feature type="compositionally biased region" description="Polar residues" evidence="1">
    <location>
        <begin position="48"/>
        <end position="71"/>
    </location>
</feature>
<feature type="region of interest" description="Disordered" evidence="1">
    <location>
        <begin position="1"/>
        <end position="33"/>
    </location>
</feature>
<proteinExistence type="predicted"/>
<gene>
    <name evidence="2" type="ORF">RCC_05882</name>
</gene>